<protein>
    <submittedName>
        <fullName evidence="1">Uncharacterized protein</fullName>
    </submittedName>
</protein>
<evidence type="ECO:0000313" key="1">
    <source>
        <dbReference type="EMBL" id="KKL67465.1"/>
    </source>
</evidence>
<dbReference type="EMBL" id="LAZR01026848">
    <property type="protein sequence ID" value="KKL67465.1"/>
    <property type="molecule type" value="Genomic_DNA"/>
</dbReference>
<sequence length="99" mass="11318">MSRYEDGQYMNLTWDGTPDAYYIMGHVSHFRGVETLIDEGVIEDDSRIGQAEHKYGRWSMEPGENGNQHFLREYCNPGRGHFKITVFGVGIFAKKGNVT</sequence>
<dbReference type="AlphaFoldDB" id="A0A0F9GDD0"/>
<accession>A0A0F9GDD0</accession>
<proteinExistence type="predicted"/>
<organism evidence="1">
    <name type="scientific">marine sediment metagenome</name>
    <dbReference type="NCBI Taxonomy" id="412755"/>
    <lineage>
        <taxon>unclassified sequences</taxon>
        <taxon>metagenomes</taxon>
        <taxon>ecological metagenomes</taxon>
    </lineage>
</organism>
<name>A0A0F9GDD0_9ZZZZ</name>
<gene>
    <name evidence="1" type="ORF">LCGC14_2134670</name>
</gene>
<comment type="caution">
    <text evidence="1">The sequence shown here is derived from an EMBL/GenBank/DDBJ whole genome shotgun (WGS) entry which is preliminary data.</text>
</comment>
<reference evidence="1" key="1">
    <citation type="journal article" date="2015" name="Nature">
        <title>Complex archaea that bridge the gap between prokaryotes and eukaryotes.</title>
        <authorList>
            <person name="Spang A."/>
            <person name="Saw J.H."/>
            <person name="Jorgensen S.L."/>
            <person name="Zaremba-Niedzwiedzka K."/>
            <person name="Martijn J."/>
            <person name="Lind A.E."/>
            <person name="van Eijk R."/>
            <person name="Schleper C."/>
            <person name="Guy L."/>
            <person name="Ettema T.J."/>
        </authorList>
    </citation>
    <scope>NUCLEOTIDE SEQUENCE</scope>
</reference>